<feature type="transmembrane region" description="Helical" evidence="1">
    <location>
        <begin position="156"/>
        <end position="176"/>
    </location>
</feature>
<keyword evidence="1" id="KW-0472">Membrane</keyword>
<accession>A0A8J5JDT5</accession>
<evidence type="ECO:0000313" key="2">
    <source>
        <dbReference type="EMBL" id="KAG7155761.1"/>
    </source>
</evidence>
<feature type="transmembrane region" description="Helical" evidence="1">
    <location>
        <begin position="115"/>
        <end position="136"/>
    </location>
</feature>
<sequence>MLEYALRLSLTRDTRRVTSDQPYFMIMSDCLLYRGSERKRNINMHRRLEEMNDKKREFEEAEKQMNPDLAIAQIRSDSSKEGQDEIDSYLLRFERLAELHGWQKKDYHVYLGSSLRVYCTVLYSTLLYSTLLYSTLLYSTLLYSTLLYSTLLYSTLLYYTILYYTILYYTILYYTIL</sequence>
<dbReference type="EMBL" id="JAHLQT010040671">
    <property type="protein sequence ID" value="KAG7155761.1"/>
    <property type="molecule type" value="Genomic_DNA"/>
</dbReference>
<keyword evidence="1" id="KW-0812">Transmembrane</keyword>
<proteinExistence type="predicted"/>
<comment type="caution">
    <text evidence="2">The sequence shown here is derived from an EMBL/GenBank/DDBJ whole genome shotgun (WGS) entry which is preliminary data.</text>
</comment>
<name>A0A8J5JDT5_HOMAM</name>
<evidence type="ECO:0000313" key="3">
    <source>
        <dbReference type="Proteomes" id="UP000747542"/>
    </source>
</evidence>
<evidence type="ECO:0000256" key="1">
    <source>
        <dbReference type="SAM" id="Phobius"/>
    </source>
</evidence>
<gene>
    <name evidence="2" type="ORF">Hamer_G027027</name>
</gene>
<dbReference type="AlphaFoldDB" id="A0A8J5JDT5"/>
<keyword evidence="1" id="KW-1133">Transmembrane helix</keyword>
<keyword evidence="3" id="KW-1185">Reference proteome</keyword>
<dbReference type="Proteomes" id="UP000747542">
    <property type="component" value="Unassembled WGS sequence"/>
</dbReference>
<organism evidence="2 3">
    <name type="scientific">Homarus americanus</name>
    <name type="common">American lobster</name>
    <dbReference type="NCBI Taxonomy" id="6706"/>
    <lineage>
        <taxon>Eukaryota</taxon>
        <taxon>Metazoa</taxon>
        <taxon>Ecdysozoa</taxon>
        <taxon>Arthropoda</taxon>
        <taxon>Crustacea</taxon>
        <taxon>Multicrustacea</taxon>
        <taxon>Malacostraca</taxon>
        <taxon>Eumalacostraca</taxon>
        <taxon>Eucarida</taxon>
        <taxon>Decapoda</taxon>
        <taxon>Pleocyemata</taxon>
        <taxon>Astacidea</taxon>
        <taxon>Nephropoidea</taxon>
        <taxon>Nephropidae</taxon>
        <taxon>Homarus</taxon>
    </lineage>
</organism>
<protein>
    <submittedName>
        <fullName evidence="2">Uncharacterized protein</fullName>
    </submittedName>
</protein>
<feature type="non-terminal residue" evidence="2">
    <location>
        <position position="177"/>
    </location>
</feature>
<reference evidence="2" key="1">
    <citation type="journal article" date="2021" name="Sci. Adv.">
        <title>The American lobster genome reveals insights on longevity, neural, and immune adaptations.</title>
        <authorList>
            <person name="Polinski J.M."/>
            <person name="Zimin A.V."/>
            <person name="Clark K.F."/>
            <person name="Kohn A.B."/>
            <person name="Sadowski N."/>
            <person name="Timp W."/>
            <person name="Ptitsyn A."/>
            <person name="Khanna P."/>
            <person name="Romanova D.Y."/>
            <person name="Williams P."/>
            <person name="Greenwood S.J."/>
            <person name="Moroz L.L."/>
            <person name="Walt D.R."/>
            <person name="Bodnar A.G."/>
        </authorList>
    </citation>
    <scope>NUCLEOTIDE SEQUENCE</scope>
    <source>
        <strain evidence="2">GMGI-L3</strain>
    </source>
</reference>